<feature type="transmembrane region" description="Helical" evidence="1">
    <location>
        <begin position="20"/>
        <end position="47"/>
    </location>
</feature>
<gene>
    <name evidence="2" type="ORF">DWB68_01065</name>
</gene>
<feature type="transmembrane region" description="Helical" evidence="1">
    <location>
        <begin position="222"/>
        <end position="247"/>
    </location>
</feature>
<comment type="caution">
    <text evidence="2">The sequence shown here is derived from an EMBL/GenBank/DDBJ whole genome shotgun (WGS) entry which is preliminary data.</text>
</comment>
<keyword evidence="1" id="KW-0472">Membrane</keyword>
<dbReference type="EMBL" id="QQXK01000002">
    <property type="protein sequence ID" value="RII43535.1"/>
    <property type="molecule type" value="Genomic_DNA"/>
</dbReference>
<proteinExistence type="predicted"/>
<feature type="transmembrane region" description="Helical" evidence="1">
    <location>
        <begin position="101"/>
        <end position="127"/>
    </location>
</feature>
<keyword evidence="1" id="KW-0812">Transmembrane</keyword>
<evidence type="ECO:0000313" key="3">
    <source>
        <dbReference type="Proteomes" id="UP000265419"/>
    </source>
</evidence>
<dbReference type="AlphaFoldDB" id="A0A399JDA6"/>
<dbReference type="RefSeq" id="WP_119423294.1">
    <property type="nucleotide sequence ID" value="NZ_QQXK01000002.1"/>
</dbReference>
<evidence type="ECO:0000313" key="2">
    <source>
        <dbReference type="EMBL" id="RII43535.1"/>
    </source>
</evidence>
<feature type="transmembrane region" description="Helical" evidence="1">
    <location>
        <begin position="192"/>
        <end position="210"/>
    </location>
</feature>
<feature type="transmembrane region" description="Helical" evidence="1">
    <location>
        <begin position="378"/>
        <end position="402"/>
    </location>
</feature>
<protein>
    <submittedName>
        <fullName evidence="2">Permease</fullName>
    </submittedName>
</protein>
<feature type="transmembrane region" description="Helical" evidence="1">
    <location>
        <begin position="53"/>
        <end position="80"/>
    </location>
</feature>
<feature type="transmembrane region" description="Helical" evidence="1">
    <location>
        <begin position="408"/>
        <end position="426"/>
    </location>
</feature>
<feature type="transmembrane region" description="Helical" evidence="1">
    <location>
        <begin position="319"/>
        <end position="340"/>
    </location>
</feature>
<organism evidence="2 3">
    <name type="scientific">Galactobacter valiniphilus</name>
    <dbReference type="NCBI Taxonomy" id="2676122"/>
    <lineage>
        <taxon>Bacteria</taxon>
        <taxon>Bacillati</taxon>
        <taxon>Actinomycetota</taxon>
        <taxon>Actinomycetes</taxon>
        <taxon>Micrococcales</taxon>
        <taxon>Micrococcaceae</taxon>
        <taxon>Galactobacter</taxon>
    </lineage>
</organism>
<evidence type="ECO:0000256" key="1">
    <source>
        <dbReference type="SAM" id="Phobius"/>
    </source>
</evidence>
<keyword evidence="1" id="KW-1133">Transmembrane helix</keyword>
<name>A0A399JDA6_9MICC</name>
<sequence>MTILRLAWLLRKAGDVRAFLVGATAYALVTALLLITLSGGWAFLGWADEMAGAYQMLACVALVLLVVPLAYLGAAAARLSARAQDRRLSTLRLVGATGPQVAGVTVLGAAGEALVGALAGTALAAALTPLVGLVPFRGAPLGAALWMPAWLVAAVVAGVVLLGAASAVAGLRRVLVTPLGVRTRNAVPVPSWARLVIAFALVVIGISVTQSTGAIGELLGTAGVFVAILGVFLAVLVAINALGPWVLKVWGRKRVAKASTPHALLAARTVLDDPQATWRQVSGAAMAGVVAVVGGVGAALSNGIPGDANAADALLGADIMTGVIVTLIIAFAGVAGTALVSQAATVLDREELGRALDAMGIPAGLTAKARVAGLLQPLILVLLVGIGATAVMLFPLAGLALLASPTTVAVVLLVCGAGVLCVWGAARLAGRVARPADVARMSAL</sequence>
<keyword evidence="3" id="KW-1185">Reference proteome</keyword>
<reference evidence="2 3" key="1">
    <citation type="submission" date="2018-07" db="EMBL/GenBank/DDBJ databases">
        <title>Arthrobacter sp. nov., isolated from raw cow's milk with high bacterial count.</title>
        <authorList>
            <person name="Hahne J."/>
            <person name="Isele D."/>
            <person name="Lipski A."/>
        </authorList>
    </citation>
    <scope>NUCLEOTIDE SEQUENCE [LARGE SCALE GENOMIC DNA]</scope>
    <source>
        <strain evidence="2 3">JZ R-35</strain>
    </source>
</reference>
<feature type="transmembrane region" description="Helical" evidence="1">
    <location>
        <begin position="281"/>
        <end position="299"/>
    </location>
</feature>
<dbReference type="Proteomes" id="UP000265419">
    <property type="component" value="Unassembled WGS sequence"/>
</dbReference>
<accession>A0A399JDA6</accession>
<feature type="transmembrane region" description="Helical" evidence="1">
    <location>
        <begin position="147"/>
        <end position="171"/>
    </location>
</feature>